<dbReference type="EC" id="2.1.2.10" evidence="11"/>
<evidence type="ECO:0000256" key="6">
    <source>
        <dbReference type="ARBA" id="ARBA00022679"/>
    </source>
</evidence>
<gene>
    <name evidence="15" type="ORF">X975_06593</name>
</gene>
<evidence type="ECO:0000259" key="14">
    <source>
        <dbReference type="Pfam" id="PF08669"/>
    </source>
</evidence>
<dbReference type="PANTHER" id="PTHR43757:SF16">
    <property type="entry name" value="AMINOMETHYLTRANSFERASE, MITOCHONDRIAL"/>
    <property type="match status" value="1"/>
</dbReference>
<dbReference type="STRING" id="407821.A0A087UZX6"/>
<dbReference type="SUPFAM" id="SSF103025">
    <property type="entry name" value="Folate-binding domain"/>
    <property type="match status" value="1"/>
</dbReference>
<keyword evidence="15" id="KW-0489">Methyltransferase</keyword>
<feature type="domain" description="Aminomethyltransferase C-terminal" evidence="14">
    <location>
        <begin position="323"/>
        <end position="399"/>
    </location>
</feature>
<dbReference type="InterPro" id="IPR028896">
    <property type="entry name" value="GcvT/YgfZ/DmdA"/>
</dbReference>
<evidence type="ECO:0000256" key="12">
    <source>
        <dbReference type="SAM" id="Coils"/>
    </source>
</evidence>
<dbReference type="Gene3D" id="2.40.30.110">
    <property type="entry name" value="Aminomethyltransferase beta-barrel domains"/>
    <property type="match status" value="1"/>
</dbReference>
<dbReference type="InterPro" id="IPR029043">
    <property type="entry name" value="GcvT/YgfZ_C"/>
</dbReference>
<dbReference type="Gene3D" id="3.30.70.1400">
    <property type="entry name" value="Aminomethyltransferase beta-barrel domains"/>
    <property type="match status" value="1"/>
</dbReference>
<evidence type="ECO:0000256" key="4">
    <source>
        <dbReference type="ARBA" id="ARBA00011690"/>
    </source>
</evidence>
<dbReference type="SUPFAM" id="SSF101790">
    <property type="entry name" value="Aminomethyltransferase beta-barrel domain"/>
    <property type="match status" value="1"/>
</dbReference>
<dbReference type="PANTHER" id="PTHR43757">
    <property type="entry name" value="AMINOMETHYLTRANSFERASE"/>
    <property type="match status" value="1"/>
</dbReference>
<comment type="subcellular location">
    <subcellularLocation>
        <location evidence="2 11">Mitochondrion</location>
    </subcellularLocation>
</comment>
<keyword evidence="6 11" id="KW-0808">Transferase</keyword>
<evidence type="ECO:0000256" key="3">
    <source>
        <dbReference type="ARBA" id="ARBA00008609"/>
    </source>
</evidence>
<keyword evidence="16" id="KW-1185">Reference proteome</keyword>
<dbReference type="Gene3D" id="3.30.1360.120">
    <property type="entry name" value="Probable tRNA modification gtpase trme, domain 1"/>
    <property type="match status" value="1"/>
</dbReference>
<evidence type="ECO:0000256" key="7">
    <source>
        <dbReference type="ARBA" id="ARBA00022946"/>
    </source>
</evidence>
<keyword evidence="7 11" id="KW-0809">Transit peptide</keyword>
<evidence type="ECO:0000313" key="16">
    <source>
        <dbReference type="Proteomes" id="UP000054359"/>
    </source>
</evidence>
<dbReference type="InterPro" id="IPR013977">
    <property type="entry name" value="GcvT_C"/>
</dbReference>
<keyword evidence="8 11" id="KW-0496">Mitochondrion</keyword>
<dbReference type="AlphaFoldDB" id="A0A087UZX6"/>
<dbReference type="FunFam" id="2.40.30.110:FF:000002">
    <property type="entry name" value="Aminomethyltransferase"/>
    <property type="match status" value="1"/>
</dbReference>
<dbReference type="InterPro" id="IPR006223">
    <property type="entry name" value="GcvT"/>
</dbReference>
<feature type="coiled-coil region" evidence="12">
    <location>
        <begin position="147"/>
        <end position="174"/>
    </location>
</feature>
<dbReference type="OMA" id="MPVQYPA"/>
<evidence type="ECO:0000256" key="2">
    <source>
        <dbReference type="ARBA" id="ARBA00004173"/>
    </source>
</evidence>
<accession>A0A087UZX6</accession>
<dbReference type="Proteomes" id="UP000054359">
    <property type="component" value="Unassembled WGS sequence"/>
</dbReference>
<reference evidence="15 16" key="1">
    <citation type="submission" date="2013-11" db="EMBL/GenBank/DDBJ databases">
        <title>Genome sequencing of Stegodyphus mimosarum.</title>
        <authorList>
            <person name="Bechsgaard J."/>
        </authorList>
    </citation>
    <scope>NUCLEOTIDE SEQUENCE [LARGE SCALE GENOMIC DNA]</scope>
</reference>
<comment type="similarity">
    <text evidence="3 11">Belongs to the GcvT family.</text>
</comment>
<evidence type="ECO:0000256" key="1">
    <source>
        <dbReference type="ARBA" id="ARBA00003631"/>
    </source>
</evidence>
<dbReference type="FunFam" id="3.30.70.1400:FF:000001">
    <property type="entry name" value="Aminomethyltransferase"/>
    <property type="match status" value="1"/>
</dbReference>
<comment type="subunit">
    <text evidence="4 11">The glycine cleavage system is composed of four proteins: P, T, L and H.</text>
</comment>
<keyword evidence="5 11" id="KW-0032">Aminotransferase</keyword>
<feature type="binding site" evidence="10">
    <location>
        <position position="234"/>
    </location>
    <ligand>
        <name>substrate</name>
    </ligand>
</feature>
<evidence type="ECO:0000256" key="9">
    <source>
        <dbReference type="ARBA" id="ARBA00047665"/>
    </source>
</evidence>
<evidence type="ECO:0000256" key="10">
    <source>
        <dbReference type="PIRSR" id="PIRSR006487-1"/>
    </source>
</evidence>
<protein>
    <recommendedName>
        <fullName evidence="11">Aminomethyltransferase</fullName>
        <ecNumber evidence="11">2.1.2.10</ecNumber>
    </recommendedName>
    <alternativeName>
        <fullName evidence="11">Glycine cleavage system T protein</fullName>
    </alternativeName>
</protein>
<comment type="catalytic activity">
    <reaction evidence="9 11">
        <text>N(6)-[(R)-S(8)-aminomethyldihydrolipoyl]-L-lysyl-[protein] + (6S)-5,6,7,8-tetrahydrofolate = N(6)-[(R)-dihydrolipoyl]-L-lysyl-[protein] + (6R)-5,10-methylene-5,6,7,8-tetrahydrofolate + NH4(+)</text>
        <dbReference type="Rhea" id="RHEA:16945"/>
        <dbReference type="Rhea" id="RHEA-COMP:10475"/>
        <dbReference type="Rhea" id="RHEA-COMP:10492"/>
        <dbReference type="ChEBI" id="CHEBI:15636"/>
        <dbReference type="ChEBI" id="CHEBI:28938"/>
        <dbReference type="ChEBI" id="CHEBI:57453"/>
        <dbReference type="ChEBI" id="CHEBI:83100"/>
        <dbReference type="ChEBI" id="CHEBI:83143"/>
        <dbReference type="EC" id="2.1.2.10"/>
    </reaction>
</comment>
<evidence type="ECO:0000256" key="5">
    <source>
        <dbReference type="ARBA" id="ARBA00022576"/>
    </source>
</evidence>
<evidence type="ECO:0000256" key="8">
    <source>
        <dbReference type="ARBA" id="ARBA00023128"/>
    </source>
</evidence>
<dbReference type="EMBL" id="KK122525">
    <property type="protein sequence ID" value="KFM82915.1"/>
    <property type="molecule type" value="Genomic_DNA"/>
</dbReference>
<evidence type="ECO:0000256" key="11">
    <source>
        <dbReference type="RuleBase" id="RU003981"/>
    </source>
</evidence>
<dbReference type="Pfam" id="PF08669">
    <property type="entry name" value="GCV_T_C"/>
    <property type="match status" value="1"/>
</dbReference>
<dbReference type="NCBIfam" id="NF001567">
    <property type="entry name" value="PRK00389.1"/>
    <property type="match status" value="1"/>
</dbReference>
<dbReference type="InterPro" id="IPR006222">
    <property type="entry name" value="GCVT_N"/>
</dbReference>
<evidence type="ECO:0000313" key="15">
    <source>
        <dbReference type="EMBL" id="KFM82915.1"/>
    </source>
</evidence>
<dbReference type="Pfam" id="PF01571">
    <property type="entry name" value="GCV_T"/>
    <property type="match status" value="1"/>
</dbReference>
<evidence type="ECO:0000259" key="13">
    <source>
        <dbReference type="Pfam" id="PF01571"/>
    </source>
</evidence>
<feature type="non-terminal residue" evidence="15">
    <location>
        <position position="406"/>
    </location>
</feature>
<comment type="function">
    <text evidence="1 11">The glycine cleavage system catalyzes the degradation of glycine.</text>
</comment>
<dbReference type="GO" id="GO:0032259">
    <property type="term" value="P:methylation"/>
    <property type="evidence" value="ECO:0007669"/>
    <property type="project" value="UniProtKB-KW"/>
</dbReference>
<name>A0A087UZX6_STEMI</name>
<dbReference type="FunFam" id="4.10.1250.10:FF:000002">
    <property type="entry name" value="Aminomethyltransferase"/>
    <property type="match status" value="1"/>
</dbReference>
<dbReference type="GO" id="GO:0008168">
    <property type="term" value="F:methyltransferase activity"/>
    <property type="evidence" value="ECO:0007669"/>
    <property type="project" value="UniProtKB-KW"/>
</dbReference>
<dbReference type="GO" id="GO:0004047">
    <property type="term" value="F:aminomethyltransferase activity"/>
    <property type="evidence" value="ECO:0007669"/>
    <property type="project" value="UniProtKB-EC"/>
</dbReference>
<dbReference type="PIRSF" id="PIRSF006487">
    <property type="entry name" value="GcvT"/>
    <property type="match status" value="1"/>
</dbReference>
<dbReference type="GO" id="GO:0006546">
    <property type="term" value="P:glycine catabolic process"/>
    <property type="evidence" value="ECO:0007669"/>
    <property type="project" value="InterPro"/>
</dbReference>
<proteinExistence type="inferred from homology"/>
<sequence>MQHHFRAAVQRHFSQNVLQFFKENMRYLSSGGRKRVFLHDFHLKNKAKFVEFAGYEMPLQYSDFNIIASHKHTREHVSIFDVSHMLQAKVYGRDRVKYMESLVVSDIEGLNENQSTLTLFTNDHGGIIDDLIVTKTDKEYLYLVSNAGCADKDLAHLQKRKEELKRKGADVEVEVLEDRVLLAVQGPGTAKVLDPLVGCSLSDLTFMTSTCSSICGVDDCRITRCGYTGEDGVEISILEEKSQFILERILESDLDDVKLAGLGARDTLRLEAGLCLYGNDISETTTPVEASLLWTIGKRRRTEGGFPGAEIILSQLKEKPKQKRVGFLSTGPCPRAHAPIMNKEGKTIGEITSGCPSPCLNKNISMGYIETSSSKVGTQVTFLIHKKEVSGTIVKMPFVPTKYYLK</sequence>
<dbReference type="NCBIfam" id="TIGR00528">
    <property type="entry name" value="gcvT"/>
    <property type="match status" value="1"/>
</dbReference>
<keyword evidence="12" id="KW-0175">Coiled coil</keyword>
<dbReference type="Gene3D" id="4.10.1250.10">
    <property type="entry name" value="Aminomethyltransferase fragment"/>
    <property type="match status" value="1"/>
</dbReference>
<dbReference type="OrthoDB" id="10263536at2759"/>
<dbReference type="GO" id="GO:0008483">
    <property type="term" value="F:transaminase activity"/>
    <property type="evidence" value="ECO:0007669"/>
    <property type="project" value="UniProtKB-KW"/>
</dbReference>
<dbReference type="GO" id="GO:0005960">
    <property type="term" value="C:glycine cleavage complex"/>
    <property type="evidence" value="ECO:0007669"/>
    <property type="project" value="InterPro"/>
</dbReference>
<feature type="domain" description="GCVT N-terminal" evidence="13">
    <location>
        <begin position="38"/>
        <end position="298"/>
    </location>
</feature>
<dbReference type="GO" id="GO:0005739">
    <property type="term" value="C:mitochondrion"/>
    <property type="evidence" value="ECO:0007669"/>
    <property type="project" value="UniProtKB-SubCell"/>
</dbReference>
<organism evidence="15 16">
    <name type="scientific">Stegodyphus mimosarum</name>
    <name type="common">African social velvet spider</name>
    <dbReference type="NCBI Taxonomy" id="407821"/>
    <lineage>
        <taxon>Eukaryota</taxon>
        <taxon>Metazoa</taxon>
        <taxon>Ecdysozoa</taxon>
        <taxon>Arthropoda</taxon>
        <taxon>Chelicerata</taxon>
        <taxon>Arachnida</taxon>
        <taxon>Araneae</taxon>
        <taxon>Araneomorphae</taxon>
        <taxon>Entelegynae</taxon>
        <taxon>Eresoidea</taxon>
        <taxon>Eresidae</taxon>
        <taxon>Stegodyphus</taxon>
    </lineage>
</organism>
<dbReference type="InterPro" id="IPR027266">
    <property type="entry name" value="TrmE/GcvT-like"/>
</dbReference>